<name>A0ABM8ZUZ2_9VIBR</name>
<accession>A0ABM8ZUZ2</accession>
<organism evidence="1 2">
    <name type="scientific">Vibrio stylophorae</name>
    <dbReference type="NCBI Taxonomy" id="659351"/>
    <lineage>
        <taxon>Bacteria</taxon>
        <taxon>Pseudomonadati</taxon>
        <taxon>Pseudomonadota</taxon>
        <taxon>Gammaproteobacteria</taxon>
        <taxon>Vibrionales</taxon>
        <taxon>Vibrionaceae</taxon>
        <taxon>Vibrio</taxon>
    </lineage>
</organism>
<protein>
    <recommendedName>
        <fullName evidence="3">Flagellar biosynthesis protein FlgP</fullName>
    </recommendedName>
</protein>
<sequence>MMRHFIYLFVLLLVGCQPLTPMGQGRLLHAVGYATISDQQGKTAEERQLRAMRASKLDAYRELTEQVYGLRINARSELDEFALEDESTMAAADGIIRGAEVLKSYRVGDSYVTEMQLDLRVMEQMKEHGEAIHVPAQQQTLF</sequence>
<comment type="caution">
    <text evidence="1">The sequence shown here is derived from an EMBL/GenBank/DDBJ whole genome shotgun (WGS) entry which is preliminary data.</text>
</comment>
<keyword evidence="2" id="KW-1185">Reference proteome</keyword>
<reference evidence="1" key="1">
    <citation type="submission" date="2021-11" db="EMBL/GenBank/DDBJ databases">
        <authorList>
            <person name="Rodrigo-Torres L."/>
            <person name="Arahal R. D."/>
            <person name="Lucena T."/>
        </authorList>
    </citation>
    <scope>NUCLEOTIDE SEQUENCE</scope>
    <source>
        <strain evidence="1">CECT 7929</strain>
    </source>
</reference>
<evidence type="ECO:0000313" key="2">
    <source>
        <dbReference type="Proteomes" id="UP000838672"/>
    </source>
</evidence>
<evidence type="ECO:0000313" key="1">
    <source>
        <dbReference type="EMBL" id="CAH0534142.1"/>
    </source>
</evidence>
<dbReference type="PIRSF" id="PIRSF028687">
    <property type="entry name" value="UCP028687"/>
    <property type="match status" value="1"/>
</dbReference>
<dbReference type="InterPro" id="IPR007293">
    <property type="entry name" value="FlgP"/>
</dbReference>
<evidence type="ECO:0008006" key="3">
    <source>
        <dbReference type="Google" id="ProtNLM"/>
    </source>
</evidence>
<dbReference type="PROSITE" id="PS51257">
    <property type="entry name" value="PROKAR_LIPOPROTEIN"/>
    <property type="match status" value="1"/>
</dbReference>
<dbReference type="EMBL" id="CAKLDI010000001">
    <property type="protein sequence ID" value="CAH0534142.1"/>
    <property type="molecule type" value="Genomic_DNA"/>
</dbReference>
<proteinExistence type="predicted"/>
<dbReference type="Proteomes" id="UP000838672">
    <property type="component" value="Unassembled WGS sequence"/>
</dbReference>
<gene>
    <name evidence="1" type="ORF">VST7929_02043</name>
</gene>